<dbReference type="OrthoDB" id="708726at2"/>
<organism evidence="2 3">
    <name type="scientific">Aquirufa rosea</name>
    <dbReference type="NCBI Taxonomy" id="2509241"/>
    <lineage>
        <taxon>Bacteria</taxon>
        <taxon>Pseudomonadati</taxon>
        <taxon>Bacteroidota</taxon>
        <taxon>Cytophagia</taxon>
        <taxon>Cytophagales</taxon>
        <taxon>Flectobacillaceae</taxon>
        <taxon>Aquirufa</taxon>
    </lineage>
</organism>
<dbReference type="InterPro" id="IPR036291">
    <property type="entry name" value="NAD(P)-bd_dom_sf"/>
</dbReference>
<dbReference type="SUPFAM" id="SSF51735">
    <property type="entry name" value="NAD(P)-binding Rossmann-fold domains"/>
    <property type="match status" value="1"/>
</dbReference>
<keyword evidence="3" id="KW-1185">Reference proteome</keyword>
<feature type="domain" description="CoA-binding" evidence="1">
    <location>
        <begin position="2"/>
        <end position="113"/>
    </location>
</feature>
<name>A0A4Q1C2T9_9BACT</name>
<reference evidence="2 3" key="1">
    <citation type="submission" date="2019-01" db="EMBL/GenBank/DDBJ databases">
        <title>Cytophagaceae bacterium strain CAR-16.</title>
        <authorList>
            <person name="Chen W.-M."/>
        </authorList>
    </citation>
    <scope>NUCLEOTIDE SEQUENCE [LARGE SCALE GENOMIC DNA]</scope>
    <source>
        <strain evidence="2 3">CAR-16</strain>
    </source>
</reference>
<dbReference type="Proteomes" id="UP000289455">
    <property type="component" value="Unassembled WGS sequence"/>
</dbReference>
<gene>
    <name evidence="2" type="ORF">ESB04_02365</name>
</gene>
<dbReference type="InterPro" id="IPR003781">
    <property type="entry name" value="CoA-bd"/>
</dbReference>
<dbReference type="RefSeq" id="WP_129025863.1">
    <property type="nucleotide sequence ID" value="NZ_SDHY01000001.1"/>
</dbReference>
<sequence length="118" mass="13074">MKVLIYGASLNPQRYAYLAANMLHQKGHEIVLVGIKKGELLGQTIHPPEWMESDVHTVTLYVGLRNQKGLLDYLKQINPKRVIFNPGTENQELESGLEAAGIAAVEACTLVMLQTGQF</sequence>
<evidence type="ECO:0000259" key="1">
    <source>
        <dbReference type="Pfam" id="PF13380"/>
    </source>
</evidence>
<evidence type="ECO:0000313" key="3">
    <source>
        <dbReference type="Proteomes" id="UP000289455"/>
    </source>
</evidence>
<comment type="caution">
    <text evidence="2">The sequence shown here is derived from an EMBL/GenBank/DDBJ whole genome shotgun (WGS) entry which is preliminary data.</text>
</comment>
<dbReference type="EMBL" id="SDHY01000001">
    <property type="protein sequence ID" value="RXK52516.1"/>
    <property type="molecule type" value="Genomic_DNA"/>
</dbReference>
<protein>
    <submittedName>
        <fullName evidence="2">CoA-binding protein</fullName>
    </submittedName>
</protein>
<dbReference type="AlphaFoldDB" id="A0A4Q1C2T9"/>
<dbReference type="Gene3D" id="3.40.50.720">
    <property type="entry name" value="NAD(P)-binding Rossmann-like Domain"/>
    <property type="match status" value="1"/>
</dbReference>
<evidence type="ECO:0000313" key="2">
    <source>
        <dbReference type="EMBL" id="RXK52516.1"/>
    </source>
</evidence>
<accession>A0A4Q1C2T9</accession>
<proteinExistence type="predicted"/>
<dbReference type="Pfam" id="PF13380">
    <property type="entry name" value="CoA_binding_2"/>
    <property type="match status" value="1"/>
</dbReference>